<dbReference type="Pfam" id="PF14391">
    <property type="entry name" value="DUF4421"/>
    <property type="match status" value="1"/>
</dbReference>
<evidence type="ECO:0000313" key="2">
    <source>
        <dbReference type="Proteomes" id="UP001185092"/>
    </source>
</evidence>
<gene>
    <name evidence="1" type="ORF">HNQ88_000455</name>
</gene>
<reference evidence="1" key="1">
    <citation type="submission" date="2023-07" db="EMBL/GenBank/DDBJ databases">
        <title>Genomic Encyclopedia of Type Strains, Phase IV (KMG-IV): sequencing the most valuable type-strain genomes for metagenomic binning, comparative biology and taxonomic classification.</title>
        <authorList>
            <person name="Goeker M."/>
        </authorList>
    </citation>
    <scope>NUCLEOTIDE SEQUENCE</scope>
    <source>
        <strain evidence="1">DSM 26174</strain>
    </source>
</reference>
<proteinExistence type="predicted"/>
<accession>A0AAE3XK53</accession>
<dbReference type="EMBL" id="JAVDQD010000001">
    <property type="protein sequence ID" value="MDR6237479.1"/>
    <property type="molecule type" value="Genomic_DNA"/>
</dbReference>
<dbReference type="Proteomes" id="UP001185092">
    <property type="component" value="Unassembled WGS sequence"/>
</dbReference>
<protein>
    <recommendedName>
        <fullName evidence="3">DUF4421 domain-containing protein</fullName>
    </recommendedName>
</protein>
<dbReference type="InterPro" id="IPR025535">
    <property type="entry name" value="DUF4421"/>
</dbReference>
<dbReference type="RefSeq" id="WP_309936944.1">
    <property type="nucleotide sequence ID" value="NZ_AP025305.1"/>
</dbReference>
<evidence type="ECO:0000313" key="1">
    <source>
        <dbReference type="EMBL" id="MDR6237479.1"/>
    </source>
</evidence>
<dbReference type="AlphaFoldDB" id="A0AAE3XK53"/>
<evidence type="ECO:0008006" key="3">
    <source>
        <dbReference type="Google" id="ProtNLM"/>
    </source>
</evidence>
<keyword evidence="2" id="KW-1185">Reference proteome</keyword>
<comment type="caution">
    <text evidence="1">The sequence shown here is derived from an EMBL/GenBank/DDBJ whole genome shotgun (WGS) entry which is preliminary data.</text>
</comment>
<organism evidence="1 2">
    <name type="scientific">Aureibacter tunicatorum</name>
    <dbReference type="NCBI Taxonomy" id="866807"/>
    <lineage>
        <taxon>Bacteria</taxon>
        <taxon>Pseudomonadati</taxon>
        <taxon>Bacteroidota</taxon>
        <taxon>Cytophagia</taxon>
        <taxon>Cytophagales</taxon>
        <taxon>Persicobacteraceae</taxon>
        <taxon>Aureibacter</taxon>
    </lineage>
</organism>
<sequence>MRTFNFFILIILTTIYCLQATDTYSQKLFSNESPVDTTYIIDYTDRITARLYSSIKFTNVYVVDNSLDETLHYKPNDNLNLGFGANYKFIGLNIGLNFPFINNRDHDKYGNTKYLDLQSHLYMRKHVIDFIGQFYRGYYLENSDHAIKNFPKDKYYIRPDIKTTSLGLVYNYVFNHKKYSYRAAFLQNEWQKKSAGSFLLGGNVYNVVTKADSSIVPSNINYVNFIDSVNFNQSYQFGLGVNGGYAHTFVIKSKLFFAISATIGVGFGGVRLHQETEASREDIDVTFTAQLRGGFGYNSEKYYVGVSYVNLLSQNQLGIPEAWLGFSTGNFRVNLVRRFTLNKPITLESVKDLFRKKEQ</sequence>
<name>A0AAE3XK53_9BACT</name>